<organism evidence="1 2">
    <name type="scientific">OM182 bacterium BACL3 MAG-120507-bin80</name>
    <dbReference type="NCBI Taxonomy" id="1655577"/>
    <lineage>
        <taxon>Bacteria</taxon>
        <taxon>Pseudomonadati</taxon>
        <taxon>Pseudomonadota</taxon>
        <taxon>Gammaproteobacteria</taxon>
        <taxon>OMG group</taxon>
        <taxon>OM182 clade</taxon>
    </lineage>
</organism>
<sequence length="528" mass="58595">MAISPSSYALVYLHRVRSALFSPALLYCLTLTLSLLLASSEVAAQGTQIEDAASADSAVSYAAQIQEFEFEFGPLDRRLLEPLAGLAELQFERGDFDAAAATLRRQLQITRNTFGFEDSRLLPLVDSLVRAEIARSDWQQVADYLDLRSQIFIGSFDESRALEEDEELLDLEGVAARMELANALSLQSGWLMQQVALTPTREAIDSFFDARELDERIFDLSEDVIERLESLPRENSSAAEFLLLTQWLPFMYRQSVNDYSLVQLLNAQSGFSYDTIDYLIRREGGAINKLSSPGFSARSISGPNNRIPMLEKGDPIGVGYLRDGYFGVREMDIRLSDFLERQLTAGASDSDLASTRQALAAAKIYRGDYLLLQNRGSGMREYREAYQLLLESGVDAVEVDGYFARPALIPATQLRLTFDALKADKSESECLPSFTALSDRLATLAAPSNDASAWAIELPHAEITARFGVSRRGKATGVKIDEVGAEDAGLRRAVNRAMKDLQFRPAIASGRSQRLRDQCLLFRIPVLD</sequence>
<dbReference type="Proteomes" id="UP000051934">
    <property type="component" value="Unassembled WGS sequence"/>
</dbReference>
<comment type="caution">
    <text evidence="1">The sequence shown here is derived from an EMBL/GenBank/DDBJ whole genome shotgun (WGS) entry which is preliminary data.</text>
</comment>
<name>A0A0R2SFK4_9GAMM</name>
<proteinExistence type="predicted"/>
<dbReference type="EMBL" id="LIBB01000099">
    <property type="protein sequence ID" value="KRO72098.1"/>
    <property type="molecule type" value="Genomic_DNA"/>
</dbReference>
<protein>
    <recommendedName>
        <fullName evidence="3">TonB C-terminal domain-containing protein</fullName>
    </recommendedName>
</protein>
<dbReference type="AlphaFoldDB" id="A0A0R2SFK4"/>
<evidence type="ECO:0008006" key="3">
    <source>
        <dbReference type="Google" id="ProtNLM"/>
    </source>
</evidence>
<evidence type="ECO:0000313" key="1">
    <source>
        <dbReference type="EMBL" id="KRO72098.1"/>
    </source>
</evidence>
<reference evidence="1 2" key="1">
    <citation type="submission" date="2015-10" db="EMBL/GenBank/DDBJ databases">
        <title>Metagenome-Assembled Genomes uncover a global brackish microbiome.</title>
        <authorList>
            <person name="Hugerth L.W."/>
            <person name="Larsson J."/>
            <person name="Alneberg J."/>
            <person name="Lindh M.V."/>
            <person name="Legrand C."/>
            <person name="Pinhassi J."/>
            <person name="Andersson A.F."/>
        </authorList>
    </citation>
    <scope>NUCLEOTIDE SEQUENCE [LARGE SCALE GENOMIC DNA]</scope>
    <source>
        <strain evidence="1">BACL4 MAG-120507-bin80</strain>
    </source>
</reference>
<accession>A0A0R2SFK4</accession>
<gene>
    <name evidence="1" type="ORF">ABR69_06395</name>
</gene>
<evidence type="ECO:0000313" key="2">
    <source>
        <dbReference type="Proteomes" id="UP000051934"/>
    </source>
</evidence>